<dbReference type="Gene3D" id="3.40.190.150">
    <property type="entry name" value="Bordetella uptake gene, domain 1"/>
    <property type="match status" value="1"/>
</dbReference>
<dbReference type="Proteomes" id="UP001364224">
    <property type="component" value="Unassembled WGS sequence"/>
</dbReference>
<dbReference type="InterPro" id="IPR042100">
    <property type="entry name" value="Bug_dom1"/>
</dbReference>
<dbReference type="Pfam" id="PF03401">
    <property type="entry name" value="TctC"/>
    <property type="match status" value="1"/>
</dbReference>
<comment type="caution">
    <text evidence="3">The sequence shown here is derived from an EMBL/GenBank/DDBJ whole genome shotgun (WGS) entry which is preliminary data.</text>
</comment>
<dbReference type="PIRSF" id="PIRSF017082">
    <property type="entry name" value="YflP"/>
    <property type="match status" value="1"/>
</dbReference>
<dbReference type="InterPro" id="IPR005064">
    <property type="entry name" value="BUG"/>
</dbReference>
<dbReference type="RefSeq" id="WP_334486374.1">
    <property type="nucleotide sequence ID" value="NZ_JAZHRV010000001.1"/>
</dbReference>
<proteinExistence type="inferred from homology"/>
<evidence type="ECO:0000256" key="1">
    <source>
        <dbReference type="ARBA" id="ARBA00006987"/>
    </source>
</evidence>
<evidence type="ECO:0000313" key="4">
    <source>
        <dbReference type="Proteomes" id="UP001364224"/>
    </source>
</evidence>
<dbReference type="PANTHER" id="PTHR42928:SF5">
    <property type="entry name" value="BLR1237 PROTEIN"/>
    <property type="match status" value="1"/>
</dbReference>
<dbReference type="Gene3D" id="3.40.190.10">
    <property type="entry name" value="Periplasmic binding protein-like II"/>
    <property type="match status" value="1"/>
</dbReference>
<organism evidence="3 4">
    <name type="scientific">Bradyrhizobium algeriense</name>
    <dbReference type="NCBI Taxonomy" id="634784"/>
    <lineage>
        <taxon>Bacteria</taxon>
        <taxon>Pseudomonadati</taxon>
        <taxon>Pseudomonadota</taxon>
        <taxon>Alphaproteobacteria</taxon>
        <taxon>Hyphomicrobiales</taxon>
        <taxon>Nitrobacteraceae</taxon>
        <taxon>Bradyrhizobium</taxon>
    </lineage>
</organism>
<dbReference type="SUPFAM" id="SSF53850">
    <property type="entry name" value="Periplasmic binding protein-like II"/>
    <property type="match status" value="1"/>
</dbReference>
<comment type="similarity">
    <text evidence="1">Belongs to the UPF0065 (bug) family.</text>
</comment>
<evidence type="ECO:0000256" key="2">
    <source>
        <dbReference type="SAM" id="SignalP"/>
    </source>
</evidence>
<dbReference type="PANTHER" id="PTHR42928">
    <property type="entry name" value="TRICARBOXYLATE-BINDING PROTEIN"/>
    <property type="match status" value="1"/>
</dbReference>
<keyword evidence="4" id="KW-1185">Reference proteome</keyword>
<feature type="chain" id="PRO_5045962754" evidence="2">
    <location>
        <begin position="24"/>
        <end position="323"/>
    </location>
</feature>
<dbReference type="CDD" id="cd13578">
    <property type="entry name" value="PBP2_Bug27"/>
    <property type="match status" value="1"/>
</dbReference>
<sequence>MMRSLVRGMIVAALLVGPQMAQAQSYPNKPIKLVVPFPAGGPADTIARVLTEKMAPLLGQPIIIESRAGAGGVTGIAAVAKAEPDGYTIGLSSAGPLAITPVLSETMPYDVHKDLKLLTQVVEVPELLVVADNVPAKTFGELIALAKSKPGKLNFASTGVGGVPHMAGELLKVSASVDIEHVPYRGAAPAVNDLLGGHVNMMFADIPVLLGNVTAGKLRALAIGSARRAPSAPDVPTTAELGMPQVLANNWYGLVAPSGIPADVAAKIYSAATEALNSAEVKDKLALQGATTVGSTGAEFAAHVKAEMEKWAQVGKAAGVKLQ</sequence>
<dbReference type="EMBL" id="JAZHRV010000001">
    <property type="protein sequence ID" value="MEH2558899.1"/>
    <property type="molecule type" value="Genomic_DNA"/>
</dbReference>
<evidence type="ECO:0000313" key="3">
    <source>
        <dbReference type="EMBL" id="MEH2558899.1"/>
    </source>
</evidence>
<accession>A0ABU8BK29</accession>
<keyword evidence="2" id="KW-0732">Signal</keyword>
<name>A0ABU8BK29_9BRAD</name>
<reference evidence="3 4" key="1">
    <citation type="submission" date="2024-02" db="EMBL/GenBank/DDBJ databases">
        <title>Adaptive strategies in a cosmopolitan and abundant soil bacterium.</title>
        <authorList>
            <person name="Carini P."/>
        </authorList>
    </citation>
    <scope>NUCLEOTIDE SEQUENCE [LARGE SCALE GENOMIC DNA]</scope>
    <source>
        <strain evidence="3 4">AZCC 1608</strain>
    </source>
</reference>
<protein>
    <submittedName>
        <fullName evidence="3">Tripartite-type tricarboxylate transporter receptor subunit TctC</fullName>
    </submittedName>
</protein>
<keyword evidence="3" id="KW-0675">Receptor</keyword>
<gene>
    <name evidence="3" type="ORF">V1286_006428</name>
</gene>
<feature type="signal peptide" evidence="2">
    <location>
        <begin position="1"/>
        <end position="23"/>
    </location>
</feature>